<evidence type="ECO:0000313" key="1">
    <source>
        <dbReference type="EMBL" id="HDD44857.1"/>
    </source>
</evidence>
<protein>
    <submittedName>
        <fullName evidence="1">RusA family crossover junction endodeoxyribonuclease</fullName>
    </submittedName>
</protein>
<organism evidence="1">
    <name type="scientific">Desulfofervidus auxilii</name>
    <dbReference type="NCBI Taxonomy" id="1621989"/>
    <lineage>
        <taxon>Bacteria</taxon>
        <taxon>Pseudomonadati</taxon>
        <taxon>Thermodesulfobacteriota</taxon>
        <taxon>Candidatus Desulfofervidia</taxon>
        <taxon>Candidatus Desulfofervidales</taxon>
        <taxon>Candidatus Desulfofervidaceae</taxon>
        <taxon>Candidatus Desulfofervidus</taxon>
    </lineage>
</organism>
<dbReference type="Proteomes" id="UP000886289">
    <property type="component" value="Unassembled WGS sequence"/>
</dbReference>
<dbReference type="Gene3D" id="3.30.1330.70">
    <property type="entry name" value="Holliday junction resolvase RusA"/>
    <property type="match status" value="1"/>
</dbReference>
<dbReference type="EMBL" id="DRBS01000310">
    <property type="protein sequence ID" value="HDD44857.1"/>
    <property type="molecule type" value="Genomic_DNA"/>
</dbReference>
<dbReference type="GO" id="GO:0006281">
    <property type="term" value="P:DNA repair"/>
    <property type="evidence" value="ECO:0007669"/>
    <property type="project" value="InterPro"/>
</dbReference>
<dbReference type="AlphaFoldDB" id="A0A7C0Y592"/>
<dbReference type="Pfam" id="PF05866">
    <property type="entry name" value="RusA"/>
    <property type="match status" value="1"/>
</dbReference>
<gene>
    <name evidence="1" type="ORF">ENG63_08380</name>
</gene>
<sequence length="465" mass="55529">MPGLTKKEFLNTPEGKIRRYCYNKQYELIIKLPIGLKSKNSFKKNEKENFKKQILKKLKKQKRRAFRGKIYMEITFTTKIDNQVHIHTLSKNYLDLLKNIIYKDDSQIAILSVKHKLVENEVFDSLIKDLILSSNDSILNNLFLENQNIVKSENFKESIEIRALSLNKFIENFLIAYSLYNELKDKFQAKDILTDLVEEIYNKIFDYEDIMFNFHLFFNLFKDLLSILCIFKKNKNNAKFINEIKNNLRKFYSEIQLTNFTRLNLETINLLLTKNWNILELCKKIRYNLIEVDILDIKKSISKRQIKNQVQNQLKHLKDKFQKNFNIQFPLNIPICLTIFVSRSFINKSKIDLDNLVSEAIIKPILTIVQPPAVLRLNWEKFKPLIEKLLPSLKDKYFTLLDSLNKHSKRTMIRSYIIFSINNENFPKNKIYFFFNYLRDDFSLLNTLDSIVYKAINYLDENFCF</sequence>
<name>A0A7C0Y592_DESA2</name>
<comment type="caution">
    <text evidence="1">The sequence shown here is derived from an EMBL/GenBank/DDBJ whole genome shotgun (WGS) entry which is preliminary data.</text>
</comment>
<dbReference type="InterPro" id="IPR036614">
    <property type="entry name" value="RusA-like_sf"/>
</dbReference>
<proteinExistence type="predicted"/>
<accession>A0A7C0Y592</accession>
<reference evidence="1" key="1">
    <citation type="journal article" date="2020" name="mSystems">
        <title>Genome- and Community-Level Interaction Insights into Carbon Utilization and Element Cycling Functions of Hydrothermarchaeota in Hydrothermal Sediment.</title>
        <authorList>
            <person name="Zhou Z."/>
            <person name="Liu Y."/>
            <person name="Xu W."/>
            <person name="Pan J."/>
            <person name="Luo Z.H."/>
            <person name="Li M."/>
        </authorList>
    </citation>
    <scope>NUCLEOTIDE SEQUENCE [LARGE SCALE GENOMIC DNA]</scope>
    <source>
        <strain evidence="1">HyVt-233</strain>
    </source>
</reference>
<dbReference type="GO" id="GO:0006310">
    <property type="term" value="P:DNA recombination"/>
    <property type="evidence" value="ECO:0007669"/>
    <property type="project" value="InterPro"/>
</dbReference>
<dbReference type="GO" id="GO:0000287">
    <property type="term" value="F:magnesium ion binding"/>
    <property type="evidence" value="ECO:0007669"/>
    <property type="project" value="InterPro"/>
</dbReference>
<dbReference type="InterPro" id="IPR008822">
    <property type="entry name" value="Endonuclease_RusA-like"/>
</dbReference>